<dbReference type="PROSITE" id="PS51257">
    <property type="entry name" value="PROKAR_LIPOPROTEIN"/>
    <property type="match status" value="1"/>
</dbReference>
<feature type="signal peptide" evidence="1">
    <location>
        <begin position="1"/>
        <end position="29"/>
    </location>
</feature>
<dbReference type="RefSeq" id="WP_125695835.1">
    <property type="nucleotide sequence ID" value="NZ_JBHTOG010000044.1"/>
</dbReference>
<protein>
    <submittedName>
        <fullName evidence="2">ABC transporter substrate binding protein</fullName>
    </submittedName>
</protein>
<dbReference type="PANTHER" id="PTHR35271">
    <property type="entry name" value="ABC TRANSPORTER, SUBSTRATE-BINDING LIPOPROTEIN-RELATED"/>
    <property type="match status" value="1"/>
</dbReference>
<dbReference type="CDD" id="cd06325">
    <property type="entry name" value="PBP1_ABC_unchar_transporter"/>
    <property type="match status" value="1"/>
</dbReference>
<dbReference type="Gene3D" id="3.40.50.2300">
    <property type="match status" value="2"/>
</dbReference>
<dbReference type="PANTHER" id="PTHR35271:SF1">
    <property type="entry name" value="ABC TRANSPORTER, SUBSTRATE-BINDING LIPOPROTEIN"/>
    <property type="match status" value="1"/>
</dbReference>
<evidence type="ECO:0000256" key="1">
    <source>
        <dbReference type="SAM" id="SignalP"/>
    </source>
</evidence>
<keyword evidence="3" id="KW-1185">Reference proteome</keyword>
<dbReference type="EMBL" id="JBHTOG010000044">
    <property type="protein sequence ID" value="MFD1432797.1"/>
    <property type="molecule type" value="Genomic_DNA"/>
</dbReference>
<reference evidence="3" key="1">
    <citation type="journal article" date="2019" name="Int. J. Syst. Evol. Microbiol.">
        <title>The Global Catalogue of Microorganisms (GCM) 10K type strain sequencing project: providing services to taxonomists for standard genome sequencing and annotation.</title>
        <authorList>
            <consortium name="The Broad Institute Genomics Platform"/>
            <consortium name="The Broad Institute Genome Sequencing Center for Infectious Disease"/>
            <person name="Wu L."/>
            <person name="Ma J."/>
        </authorList>
    </citation>
    <scope>NUCLEOTIDE SEQUENCE [LARGE SCALE GENOMIC DNA]</scope>
    <source>
        <strain evidence="3">CCM 8947</strain>
    </source>
</reference>
<dbReference type="Proteomes" id="UP001597192">
    <property type="component" value="Unassembled WGS sequence"/>
</dbReference>
<sequence length="324" mass="33930">MKLTHLLTTLTALSLAVVLGACSSSSATAAKKDGTVKIGILQLINQSALNDARKGFEEELAANGYKGSKIKIDYVNAQGDQSNLQSMSQRLAADKNDLNLAIATPAAQALAKADSKTPLLFTAITDPTSAGLVTDTKAPDKNATGVTDMVDVKGQIDFTHKLFPKAKKIGLLYNAAEQNSVFQIKLAEAEIKKLGLTAVVKTAATTNDVQQATEALAAQADAIYIPTDNNAAAAMPTIGKISQKLAVPVVNADATMIPIAGVATQGINYEDLGRQTAKMAIKILKGKKVSELPVEAPAKVRLVTNKTRMAQFNLTEADVTAAAN</sequence>
<keyword evidence="1" id="KW-0732">Signal</keyword>
<organism evidence="2 3">
    <name type="scientific">Lacticaseibacillus yichunensis</name>
    <dbReference type="NCBI Taxonomy" id="2486015"/>
    <lineage>
        <taxon>Bacteria</taxon>
        <taxon>Bacillati</taxon>
        <taxon>Bacillota</taxon>
        <taxon>Bacilli</taxon>
        <taxon>Lactobacillales</taxon>
        <taxon>Lactobacillaceae</taxon>
        <taxon>Lacticaseibacillus</taxon>
    </lineage>
</organism>
<accession>A0ABW4CR90</accession>
<proteinExistence type="predicted"/>
<name>A0ABW4CR90_9LACO</name>
<dbReference type="Pfam" id="PF04392">
    <property type="entry name" value="ABC_sub_bind"/>
    <property type="match status" value="1"/>
</dbReference>
<evidence type="ECO:0000313" key="3">
    <source>
        <dbReference type="Proteomes" id="UP001597192"/>
    </source>
</evidence>
<dbReference type="SUPFAM" id="SSF53822">
    <property type="entry name" value="Periplasmic binding protein-like I"/>
    <property type="match status" value="1"/>
</dbReference>
<gene>
    <name evidence="2" type="ORF">ACFQ47_08955</name>
</gene>
<evidence type="ECO:0000313" key="2">
    <source>
        <dbReference type="EMBL" id="MFD1432797.1"/>
    </source>
</evidence>
<feature type="chain" id="PRO_5045615362" evidence="1">
    <location>
        <begin position="30"/>
        <end position="324"/>
    </location>
</feature>
<comment type="caution">
    <text evidence="2">The sequence shown here is derived from an EMBL/GenBank/DDBJ whole genome shotgun (WGS) entry which is preliminary data.</text>
</comment>
<dbReference type="InterPro" id="IPR028082">
    <property type="entry name" value="Peripla_BP_I"/>
</dbReference>
<dbReference type="InterPro" id="IPR007487">
    <property type="entry name" value="ABC_transpt-TYRBP-like"/>
</dbReference>